<name>A0ABU4VP80_9ACTN</name>
<dbReference type="Proteomes" id="UP001277761">
    <property type="component" value="Unassembled WGS sequence"/>
</dbReference>
<protein>
    <submittedName>
        <fullName evidence="2">Carboxymuconolactone decarboxylase family protein</fullName>
    </submittedName>
</protein>
<dbReference type="InterPro" id="IPR003779">
    <property type="entry name" value="CMD-like"/>
</dbReference>
<dbReference type="Pfam" id="PF02627">
    <property type="entry name" value="CMD"/>
    <property type="match status" value="1"/>
</dbReference>
<reference evidence="2 3" key="1">
    <citation type="submission" date="2023-11" db="EMBL/GenBank/DDBJ databases">
        <authorList>
            <person name="Xu M."/>
            <person name="Jiang T."/>
        </authorList>
    </citation>
    <scope>NUCLEOTIDE SEQUENCE [LARGE SCALE GENOMIC DNA]</scope>
    <source>
        <strain evidence="2 3">SD</strain>
    </source>
</reference>
<feature type="domain" description="Carboxymuconolactone decarboxylase-like" evidence="1">
    <location>
        <begin position="41"/>
        <end position="104"/>
    </location>
</feature>
<proteinExistence type="predicted"/>
<accession>A0ABU4VP80</accession>
<organism evidence="2 3">
    <name type="scientific">Patulibacter brassicae</name>
    <dbReference type="NCBI Taxonomy" id="1705717"/>
    <lineage>
        <taxon>Bacteria</taxon>
        <taxon>Bacillati</taxon>
        <taxon>Actinomycetota</taxon>
        <taxon>Thermoleophilia</taxon>
        <taxon>Solirubrobacterales</taxon>
        <taxon>Patulibacteraceae</taxon>
        <taxon>Patulibacter</taxon>
    </lineage>
</organism>
<dbReference type="Gene3D" id="1.20.1290.10">
    <property type="entry name" value="AhpD-like"/>
    <property type="match status" value="1"/>
</dbReference>
<sequence>MSRFTIHDDLSAPEGSLPVLKGALHSAGQLPNLVGVLAGSPAALRGYARFTSELRHGSLDAPTKERLSLAVAEHFRSEPGLKMHLRTARVAGLGIDEVKAAREFRSEDEKQDILLRYIGHLLQRRSQPPAHLQEEALELGWTEEQLLEAIAFASVEVFSALVNIAGDVPVDGSMEESRQLRAA</sequence>
<comment type="caution">
    <text evidence="2">The sequence shown here is derived from an EMBL/GenBank/DDBJ whole genome shotgun (WGS) entry which is preliminary data.</text>
</comment>
<evidence type="ECO:0000313" key="2">
    <source>
        <dbReference type="EMBL" id="MDX8153137.1"/>
    </source>
</evidence>
<gene>
    <name evidence="2" type="ORF">SK069_16185</name>
</gene>
<dbReference type="RefSeq" id="WP_319955288.1">
    <property type="nucleotide sequence ID" value="NZ_JAXAVX010000011.1"/>
</dbReference>
<dbReference type="InterPro" id="IPR029032">
    <property type="entry name" value="AhpD-like"/>
</dbReference>
<keyword evidence="3" id="KW-1185">Reference proteome</keyword>
<dbReference type="EMBL" id="JAXAVX010000011">
    <property type="protein sequence ID" value="MDX8153137.1"/>
    <property type="molecule type" value="Genomic_DNA"/>
</dbReference>
<dbReference type="SUPFAM" id="SSF69118">
    <property type="entry name" value="AhpD-like"/>
    <property type="match status" value="1"/>
</dbReference>
<dbReference type="PANTHER" id="PTHR35446">
    <property type="entry name" value="SI:CH211-175M2.5"/>
    <property type="match status" value="1"/>
</dbReference>
<dbReference type="PANTHER" id="PTHR35446:SF3">
    <property type="entry name" value="CMD DOMAIN-CONTAINING PROTEIN"/>
    <property type="match status" value="1"/>
</dbReference>
<evidence type="ECO:0000313" key="3">
    <source>
        <dbReference type="Proteomes" id="UP001277761"/>
    </source>
</evidence>
<evidence type="ECO:0000259" key="1">
    <source>
        <dbReference type="Pfam" id="PF02627"/>
    </source>
</evidence>